<dbReference type="PANTHER" id="PTHR35024:SF4">
    <property type="entry name" value="POLYMER-FORMING CYTOSKELETAL PROTEIN"/>
    <property type="match status" value="1"/>
</dbReference>
<feature type="compositionally biased region" description="Low complexity" evidence="1">
    <location>
        <begin position="182"/>
        <end position="193"/>
    </location>
</feature>
<feature type="region of interest" description="Disordered" evidence="1">
    <location>
        <begin position="117"/>
        <end position="193"/>
    </location>
</feature>
<name>A0AA48M0N2_9ZZZZ</name>
<reference evidence="2" key="1">
    <citation type="submission" date="2023-07" db="EMBL/GenBank/DDBJ databases">
        <authorList>
            <person name="Pelsma A.J. K."/>
        </authorList>
    </citation>
    <scope>NUCLEOTIDE SEQUENCE</scope>
</reference>
<dbReference type="EMBL" id="OY288114">
    <property type="protein sequence ID" value="CAJ0856676.1"/>
    <property type="molecule type" value="Genomic_DNA"/>
</dbReference>
<protein>
    <recommendedName>
        <fullName evidence="3">Polymer-forming cytoskeletal protein</fullName>
    </recommendedName>
</protein>
<evidence type="ECO:0000313" key="2">
    <source>
        <dbReference type="EMBL" id="CAJ0856676.1"/>
    </source>
</evidence>
<proteinExistence type="predicted"/>
<gene>
    <name evidence="2" type="ORF">AMST5_00946</name>
</gene>
<accession>A0AA48M0N2</accession>
<dbReference type="InterPro" id="IPR007607">
    <property type="entry name" value="BacA/B"/>
</dbReference>
<evidence type="ECO:0008006" key="3">
    <source>
        <dbReference type="Google" id="ProtNLM"/>
    </source>
</evidence>
<dbReference type="Pfam" id="PF04519">
    <property type="entry name" value="Bactofilin"/>
    <property type="match status" value="1"/>
</dbReference>
<evidence type="ECO:0000256" key="1">
    <source>
        <dbReference type="SAM" id="MobiDB-lite"/>
    </source>
</evidence>
<sequence>MNTASGFRPDQENVAYIGAGVTIKGEISVPDLIVIDGTIEGNVTARVVCVGQSGVIRGNISATEADISGTVSDHVEARQLLLVRATGRVEGRVMYGEIELEKGAVVTGDLSATDDYRAVPKTGSGKGAAQERGELEALPPPSRVASGAGDRLTDAVRGAKNGPTKAPIYIAGEAEPPRRTLLRPPLSGRRVSN</sequence>
<organism evidence="2">
    <name type="scientific">freshwater sediment metagenome</name>
    <dbReference type="NCBI Taxonomy" id="556182"/>
    <lineage>
        <taxon>unclassified sequences</taxon>
        <taxon>metagenomes</taxon>
        <taxon>ecological metagenomes</taxon>
    </lineage>
</organism>
<dbReference type="PANTHER" id="PTHR35024">
    <property type="entry name" value="HYPOTHETICAL CYTOSOLIC PROTEIN"/>
    <property type="match status" value="1"/>
</dbReference>
<dbReference type="AlphaFoldDB" id="A0AA48M0N2"/>